<dbReference type="Gene3D" id="1.10.510.10">
    <property type="entry name" value="Transferase(Phosphotransferase) domain 1"/>
    <property type="match status" value="2"/>
</dbReference>
<evidence type="ECO:0000313" key="5">
    <source>
        <dbReference type="EMBL" id="CAI2172628.1"/>
    </source>
</evidence>
<reference evidence="5" key="1">
    <citation type="submission" date="2022-08" db="EMBL/GenBank/DDBJ databases">
        <authorList>
            <person name="Kallberg Y."/>
            <person name="Tangrot J."/>
            <person name="Rosling A."/>
        </authorList>
    </citation>
    <scope>NUCLEOTIDE SEQUENCE</scope>
    <source>
        <strain evidence="5">Wild A</strain>
    </source>
</reference>
<dbReference type="PANTHER" id="PTHR24056">
    <property type="entry name" value="CELL DIVISION PROTEIN KINASE"/>
    <property type="match status" value="1"/>
</dbReference>
<sequence>MDNQTNPNICSILLKDLRCSIENEKVEKTFQKLLKKTFTKESNKIQLEFKYNNEQTRTILSPARMSNSNTITEASWDEHIHFNLDTLNPSGSNKLVITCWDASIKPDGRLGEIAWNLANFEKSDEFDSKINLKLRSEDSKPKVEVEFYLYFLSNRPPIEEMKKFDDLSLRNKIIGMLLIDNLEYENLYGNVGPLKFILQEQSRSTAEYWQIDSQQQEKRSKWKRPIGMFLVARPDNLVIHFKTNSKGLAKTKISVGPSGEMESIWPSLMNGGPISVTSRHIFGKEKGKSVRPEHTNDTLSRSVSLGPSSVSSFKDNASDIFAIPPTQTIQRHHSLKHPSNSSFKNSPSEQFAISPTQTTIVQRQHSLKYNNEQKQNERNNKYLFKHRNSLPYNFNRDNISNNNQQYMNQHHKSIISQVINNNQTKFQSGNLHERRDSNSSSETSKSSKKKIDDKRQQIRNDKSSINIHFQQDREMQDYANNSAYRPTKEVNINSGNKIATYENVNETRQDLSFSSDKKTQPLTIPYNKNIPSNIEHHIKIGNSPPVNVGFQDCEHREIPLERNMYIQQNFQQHMPQNIPFGFNTTTFHNDNTQLIFNRYEIISPLQRATSSHNKVYLGQHTFTMDQVIIKQYKFHSRWENERRFLKELKSKLIVKLEEVSINPTNEQECLIVTKFYGKPLDEVAGDIYDNKEYIKKVFWNICIAVDWCHKNGVVHMDLNPSNIICKDRCIHRIRLYVFSLGCILYYLNTKNLLFTTEKELEHLSLTKISESIEDERVSILVKWLVAETGNERPKTTQVLKNSFFDSIRI</sequence>
<evidence type="ECO:0000313" key="6">
    <source>
        <dbReference type="Proteomes" id="UP001153678"/>
    </source>
</evidence>
<dbReference type="OrthoDB" id="2449239at2759"/>
<dbReference type="GO" id="GO:0004674">
    <property type="term" value="F:protein serine/threonine kinase activity"/>
    <property type="evidence" value="ECO:0007669"/>
    <property type="project" value="TreeGrafter"/>
</dbReference>
<organism evidence="5 6">
    <name type="scientific">Funneliformis geosporum</name>
    <dbReference type="NCBI Taxonomy" id="1117311"/>
    <lineage>
        <taxon>Eukaryota</taxon>
        <taxon>Fungi</taxon>
        <taxon>Fungi incertae sedis</taxon>
        <taxon>Mucoromycota</taxon>
        <taxon>Glomeromycotina</taxon>
        <taxon>Glomeromycetes</taxon>
        <taxon>Glomerales</taxon>
        <taxon>Glomeraceae</taxon>
        <taxon>Funneliformis</taxon>
    </lineage>
</organism>
<keyword evidence="1" id="KW-0547">Nucleotide-binding</keyword>
<comment type="caution">
    <text evidence="5">The sequence shown here is derived from an EMBL/GenBank/DDBJ whole genome shotgun (WGS) entry which is preliminary data.</text>
</comment>
<keyword evidence="6" id="KW-1185">Reference proteome</keyword>
<feature type="compositionally biased region" description="Basic and acidic residues" evidence="3">
    <location>
        <begin position="449"/>
        <end position="462"/>
    </location>
</feature>
<dbReference type="InterPro" id="IPR011009">
    <property type="entry name" value="Kinase-like_dom_sf"/>
</dbReference>
<keyword evidence="2" id="KW-0067">ATP-binding</keyword>
<dbReference type="InterPro" id="IPR035892">
    <property type="entry name" value="C2_domain_sf"/>
</dbReference>
<evidence type="ECO:0000256" key="2">
    <source>
        <dbReference type="ARBA" id="ARBA00022840"/>
    </source>
</evidence>
<dbReference type="InterPro" id="IPR000719">
    <property type="entry name" value="Prot_kinase_dom"/>
</dbReference>
<protein>
    <submittedName>
        <fullName evidence="5">6135_t:CDS:1</fullName>
    </submittedName>
</protein>
<dbReference type="SUPFAM" id="SSF49562">
    <property type="entry name" value="C2 domain (Calcium/lipid-binding domain, CaLB)"/>
    <property type="match status" value="1"/>
</dbReference>
<dbReference type="Pfam" id="PF00069">
    <property type="entry name" value="Pkinase"/>
    <property type="match status" value="1"/>
</dbReference>
<dbReference type="GO" id="GO:0005524">
    <property type="term" value="F:ATP binding"/>
    <property type="evidence" value="ECO:0007669"/>
    <property type="project" value="UniProtKB-KW"/>
</dbReference>
<dbReference type="InterPro" id="IPR050108">
    <property type="entry name" value="CDK"/>
</dbReference>
<name>A0A9W4WU99_9GLOM</name>
<feature type="compositionally biased region" description="Basic and acidic residues" evidence="3">
    <location>
        <begin position="285"/>
        <end position="296"/>
    </location>
</feature>
<feature type="region of interest" description="Disordered" evidence="3">
    <location>
        <begin position="285"/>
        <end position="310"/>
    </location>
</feature>
<dbReference type="AlphaFoldDB" id="A0A9W4WU99"/>
<gene>
    <name evidence="5" type="ORF">FWILDA_LOCUS5676</name>
</gene>
<evidence type="ECO:0000256" key="3">
    <source>
        <dbReference type="SAM" id="MobiDB-lite"/>
    </source>
</evidence>
<dbReference type="SMART" id="SM00220">
    <property type="entry name" value="S_TKc"/>
    <property type="match status" value="1"/>
</dbReference>
<dbReference type="Proteomes" id="UP001153678">
    <property type="component" value="Unassembled WGS sequence"/>
</dbReference>
<evidence type="ECO:0000259" key="4">
    <source>
        <dbReference type="PROSITE" id="PS50011"/>
    </source>
</evidence>
<feature type="region of interest" description="Disordered" evidence="3">
    <location>
        <begin position="427"/>
        <end position="468"/>
    </location>
</feature>
<dbReference type="Gene3D" id="2.60.40.150">
    <property type="entry name" value="C2 domain"/>
    <property type="match status" value="1"/>
</dbReference>
<dbReference type="GO" id="GO:0005634">
    <property type="term" value="C:nucleus"/>
    <property type="evidence" value="ECO:0007669"/>
    <property type="project" value="TreeGrafter"/>
</dbReference>
<feature type="domain" description="Protein kinase" evidence="4">
    <location>
        <begin position="601"/>
        <end position="809"/>
    </location>
</feature>
<dbReference type="SUPFAM" id="SSF56112">
    <property type="entry name" value="Protein kinase-like (PK-like)"/>
    <property type="match status" value="1"/>
</dbReference>
<accession>A0A9W4WU99</accession>
<proteinExistence type="predicted"/>
<dbReference type="EMBL" id="CAMKVN010000963">
    <property type="protein sequence ID" value="CAI2172628.1"/>
    <property type="molecule type" value="Genomic_DNA"/>
</dbReference>
<feature type="compositionally biased region" description="Low complexity" evidence="3">
    <location>
        <begin position="299"/>
        <end position="310"/>
    </location>
</feature>
<dbReference type="PROSITE" id="PS50011">
    <property type="entry name" value="PROTEIN_KINASE_DOM"/>
    <property type="match status" value="1"/>
</dbReference>
<evidence type="ECO:0000256" key="1">
    <source>
        <dbReference type="ARBA" id="ARBA00022741"/>
    </source>
</evidence>